<reference evidence="1 2" key="1">
    <citation type="journal article" date="2012" name="BMC Genomics">
        <title>Tools to kill: Genome of one of the most destructive plant pathogenic fungi Macrophomina phaseolina.</title>
        <authorList>
            <person name="Islam M.S."/>
            <person name="Haque M.S."/>
            <person name="Islam M.M."/>
            <person name="Emdad E.M."/>
            <person name="Halim A."/>
            <person name="Hossen Q.M.M."/>
            <person name="Hossain M.Z."/>
            <person name="Ahmed B."/>
            <person name="Rahim S."/>
            <person name="Rahman M.S."/>
            <person name="Alam M.M."/>
            <person name="Hou S."/>
            <person name="Wan X."/>
            <person name="Saito J.A."/>
            <person name="Alam M."/>
        </authorList>
    </citation>
    <scope>NUCLEOTIDE SEQUENCE [LARGE SCALE GENOMIC DNA]</scope>
    <source>
        <strain evidence="1 2">MS6</strain>
    </source>
</reference>
<dbReference type="HOGENOM" id="CLU_1740894_0_0_1"/>
<evidence type="ECO:0000313" key="1">
    <source>
        <dbReference type="EMBL" id="EKG12335.1"/>
    </source>
</evidence>
<gene>
    <name evidence="1" type="ORF">MPH_10452</name>
</gene>
<protein>
    <submittedName>
        <fullName evidence="1">Uncharacterized protein</fullName>
    </submittedName>
</protein>
<name>K2S6E0_MACPH</name>
<dbReference type="Proteomes" id="UP000007129">
    <property type="component" value="Unassembled WGS sequence"/>
</dbReference>
<dbReference type="AlphaFoldDB" id="K2S6E0"/>
<accession>K2S6E0</accession>
<organism evidence="1 2">
    <name type="scientific">Macrophomina phaseolina (strain MS6)</name>
    <name type="common">Charcoal rot fungus</name>
    <dbReference type="NCBI Taxonomy" id="1126212"/>
    <lineage>
        <taxon>Eukaryota</taxon>
        <taxon>Fungi</taxon>
        <taxon>Dikarya</taxon>
        <taxon>Ascomycota</taxon>
        <taxon>Pezizomycotina</taxon>
        <taxon>Dothideomycetes</taxon>
        <taxon>Dothideomycetes incertae sedis</taxon>
        <taxon>Botryosphaeriales</taxon>
        <taxon>Botryosphaeriaceae</taxon>
        <taxon>Macrophomina</taxon>
    </lineage>
</organism>
<proteinExistence type="predicted"/>
<comment type="caution">
    <text evidence="1">The sequence shown here is derived from an EMBL/GenBank/DDBJ whole genome shotgun (WGS) entry which is preliminary data.</text>
</comment>
<sequence>MASANQACGTNLDRRNCVRLSRPSHQASRLAILRGPGIECCLSVRMDGAAGGHQKGRLDLHTTEKCRSNAGVLRAGSEQFDWIIARFPRVLAGSANSPSGHCMLYVPKRTSIRRAISPVWLRQAGVDPSVLRISEGLRSRNSVMRDECRR</sequence>
<evidence type="ECO:0000313" key="2">
    <source>
        <dbReference type="Proteomes" id="UP000007129"/>
    </source>
</evidence>
<dbReference type="EMBL" id="AHHD01000451">
    <property type="protein sequence ID" value="EKG12335.1"/>
    <property type="molecule type" value="Genomic_DNA"/>
</dbReference>
<dbReference type="VEuPathDB" id="FungiDB:MPH_10452"/>
<dbReference type="InParanoid" id="K2S6E0"/>